<accession>A0ABU5QYL6</accession>
<gene>
    <name evidence="3" type="ORF">VA596_05700</name>
</gene>
<feature type="transmembrane region" description="Helical" evidence="2">
    <location>
        <begin position="54"/>
        <end position="77"/>
    </location>
</feature>
<keyword evidence="4" id="KW-1185">Reference proteome</keyword>
<keyword evidence="2" id="KW-1133">Transmembrane helix</keyword>
<evidence type="ECO:0000313" key="4">
    <source>
        <dbReference type="Proteomes" id="UP001304298"/>
    </source>
</evidence>
<sequence>MTTPPSDDNPFRTPDYATPPPSAPMPVAPMPGGPMPGAPQRPGIPHWFSVKVRITLVACVVLALAVGSLGALSIVWIHQAGPPSDGDCLYLTRESGDNLAYHRVGCGEDSATFKVEDSYRGALRCSGGDYVRFQITGTGSSTERTLCLALNVDPGDCLRDVDDEATVSKVSCTDPAAQERVEVLSGYQRDDKCEGADKVLSYIGPPSRTVCLIQTGENI</sequence>
<feature type="region of interest" description="Disordered" evidence="1">
    <location>
        <begin position="1"/>
        <end position="38"/>
    </location>
</feature>
<reference evidence="3 4" key="1">
    <citation type="submission" date="2023-12" db="EMBL/GenBank/DDBJ databases">
        <title>Amycolatopsis sp. V23-08.</title>
        <authorList>
            <person name="Somphong A."/>
        </authorList>
    </citation>
    <scope>NUCLEOTIDE SEQUENCE [LARGE SCALE GENOMIC DNA]</scope>
    <source>
        <strain evidence="3 4">V23-08</strain>
    </source>
</reference>
<dbReference type="Proteomes" id="UP001304298">
    <property type="component" value="Unassembled WGS sequence"/>
</dbReference>
<organism evidence="3 4">
    <name type="scientific">Amycolatopsis heterodermiae</name>
    <dbReference type="NCBI Taxonomy" id="3110235"/>
    <lineage>
        <taxon>Bacteria</taxon>
        <taxon>Bacillati</taxon>
        <taxon>Actinomycetota</taxon>
        <taxon>Actinomycetes</taxon>
        <taxon>Pseudonocardiales</taxon>
        <taxon>Pseudonocardiaceae</taxon>
        <taxon>Amycolatopsis</taxon>
    </lineage>
</organism>
<name>A0ABU5QYL6_9PSEU</name>
<evidence type="ECO:0000256" key="1">
    <source>
        <dbReference type="SAM" id="MobiDB-lite"/>
    </source>
</evidence>
<dbReference type="EMBL" id="JAYFSI010000001">
    <property type="protein sequence ID" value="MEA5359022.1"/>
    <property type="molecule type" value="Genomic_DNA"/>
</dbReference>
<evidence type="ECO:0000256" key="2">
    <source>
        <dbReference type="SAM" id="Phobius"/>
    </source>
</evidence>
<evidence type="ECO:0000313" key="3">
    <source>
        <dbReference type="EMBL" id="MEA5359022.1"/>
    </source>
</evidence>
<keyword evidence="2" id="KW-0812">Transmembrane</keyword>
<protein>
    <submittedName>
        <fullName evidence="3">Uncharacterized protein</fullName>
    </submittedName>
</protein>
<keyword evidence="2" id="KW-0472">Membrane</keyword>
<proteinExistence type="predicted"/>
<feature type="compositionally biased region" description="Pro residues" evidence="1">
    <location>
        <begin position="17"/>
        <end position="38"/>
    </location>
</feature>
<dbReference type="RefSeq" id="WP_323324253.1">
    <property type="nucleotide sequence ID" value="NZ_JAYFSI010000001.1"/>
</dbReference>
<comment type="caution">
    <text evidence="3">The sequence shown here is derived from an EMBL/GenBank/DDBJ whole genome shotgun (WGS) entry which is preliminary data.</text>
</comment>